<dbReference type="InterPro" id="IPR000387">
    <property type="entry name" value="Tyr_Pase_dom"/>
</dbReference>
<evidence type="ECO:0000256" key="4">
    <source>
        <dbReference type="ARBA" id="ARBA00047761"/>
    </source>
</evidence>
<dbReference type="GO" id="GO:0005829">
    <property type="term" value="C:cytosol"/>
    <property type="evidence" value="ECO:0007669"/>
    <property type="project" value="TreeGrafter"/>
</dbReference>
<dbReference type="GO" id="GO:0007165">
    <property type="term" value="P:signal transduction"/>
    <property type="evidence" value="ECO:0007669"/>
    <property type="project" value="TreeGrafter"/>
</dbReference>
<accession>A0A8S1L9R7</accession>
<dbReference type="PANTHER" id="PTHR45948">
    <property type="entry name" value="DUAL SPECIFICITY PROTEIN PHOSPHATASE DDB_G0269404-RELATED"/>
    <property type="match status" value="1"/>
</dbReference>
<dbReference type="PROSITE" id="PS50054">
    <property type="entry name" value="TYR_PHOSPHATASE_DUAL"/>
    <property type="match status" value="1"/>
</dbReference>
<dbReference type="FunFam" id="3.90.190.10:FF:000150">
    <property type="entry name" value="Uncharacterized protein"/>
    <property type="match status" value="1"/>
</dbReference>
<dbReference type="PANTHER" id="PTHR45948:SF2">
    <property type="entry name" value="DUAL SPECIFICITY PROTEIN PHOSPHATASE"/>
    <property type="match status" value="1"/>
</dbReference>
<keyword evidence="3" id="KW-0904">Protein phosphatase</keyword>
<keyword evidence="9" id="KW-1185">Reference proteome</keyword>
<organism evidence="8 9">
    <name type="scientific">Paramecium primaurelia</name>
    <dbReference type="NCBI Taxonomy" id="5886"/>
    <lineage>
        <taxon>Eukaryota</taxon>
        <taxon>Sar</taxon>
        <taxon>Alveolata</taxon>
        <taxon>Ciliophora</taxon>
        <taxon>Intramacronucleata</taxon>
        <taxon>Oligohymenophorea</taxon>
        <taxon>Peniculida</taxon>
        <taxon>Parameciidae</taxon>
        <taxon>Paramecium</taxon>
    </lineage>
</organism>
<dbReference type="Proteomes" id="UP000688137">
    <property type="component" value="Unassembled WGS sequence"/>
</dbReference>
<dbReference type="InterPro" id="IPR000340">
    <property type="entry name" value="Dual-sp_phosphatase_cat-dom"/>
</dbReference>
<proteinExistence type="inferred from homology"/>
<dbReference type="GO" id="GO:0004725">
    <property type="term" value="F:protein tyrosine phosphatase activity"/>
    <property type="evidence" value="ECO:0007669"/>
    <property type="project" value="TreeGrafter"/>
</dbReference>
<dbReference type="AlphaFoldDB" id="A0A8S1L9R7"/>
<dbReference type="EMBL" id="CAJJDM010000035">
    <property type="protein sequence ID" value="CAD8064608.1"/>
    <property type="molecule type" value="Genomic_DNA"/>
</dbReference>
<evidence type="ECO:0000256" key="2">
    <source>
        <dbReference type="ARBA" id="ARBA00022801"/>
    </source>
</evidence>
<dbReference type="CDD" id="cd14498">
    <property type="entry name" value="DSP"/>
    <property type="match status" value="1"/>
</dbReference>
<comment type="caution">
    <text evidence="8">The sequence shown here is derived from an EMBL/GenBank/DDBJ whole genome shotgun (WGS) entry which is preliminary data.</text>
</comment>
<evidence type="ECO:0000313" key="9">
    <source>
        <dbReference type="Proteomes" id="UP000688137"/>
    </source>
</evidence>
<dbReference type="PROSITE" id="PS50056">
    <property type="entry name" value="TYR_PHOSPHATASE_2"/>
    <property type="match status" value="1"/>
</dbReference>
<dbReference type="Pfam" id="PF00782">
    <property type="entry name" value="DSPc"/>
    <property type="match status" value="1"/>
</dbReference>
<dbReference type="InterPro" id="IPR016130">
    <property type="entry name" value="Tyr_Pase_AS"/>
</dbReference>
<feature type="domain" description="Tyrosine-protein phosphatase" evidence="6">
    <location>
        <begin position="17"/>
        <end position="155"/>
    </location>
</feature>
<evidence type="ECO:0000256" key="1">
    <source>
        <dbReference type="ARBA" id="ARBA00008601"/>
    </source>
</evidence>
<protein>
    <submittedName>
        <fullName evidence="8">Uncharacterized protein</fullName>
    </submittedName>
</protein>
<evidence type="ECO:0000256" key="3">
    <source>
        <dbReference type="ARBA" id="ARBA00022912"/>
    </source>
</evidence>
<keyword evidence="2" id="KW-0378">Hydrolase</keyword>
<sequence length="230" mass="26559">MFVNNSCLPNSMNCIIAPLNGVGGVYLGNLDAAQNSELLSKYQIGAVLSVIDQSIQIRGAQKLWIMADDCEDFPLHKYFDQAIKFIDNHSLKTNILIHCYAGISRSAAICAVYMMQKYKWNLNQTLRHIQQRRRFINPNPGFIKQLQDYEQKIKPKQQRKNGSVEMNINEKSRHSSVGYDGNIINQNGVNSINKQILSQTMQQNQRDRLSDFNIKLNSYMHQWKIRERAH</sequence>
<comment type="similarity">
    <text evidence="1">Belongs to the protein-tyrosine phosphatase family. Non-receptor class dual specificity subfamily.</text>
</comment>
<comment type="catalytic activity">
    <reaction evidence="5">
        <text>O-phospho-L-threonyl-[protein] + H2O = L-threonyl-[protein] + phosphate</text>
        <dbReference type="Rhea" id="RHEA:47004"/>
        <dbReference type="Rhea" id="RHEA-COMP:11060"/>
        <dbReference type="Rhea" id="RHEA-COMP:11605"/>
        <dbReference type="ChEBI" id="CHEBI:15377"/>
        <dbReference type="ChEBI" id="CHEBI:30013"/>
        <dbReference type="ChEBI" id="CHEBI:43474"/>
        <dbReference type="ChEBI" id="CHEBI:61977"/>
        <dbReference type="EC" id="3.1.3.16"/>
    </reaction>
</comment>
<evidence type="ECO:0000259" key="6">
    <source>
        <dbReference type="PROSITE" id="PS50054"/>
    </source>
</evidence>
<dbReference type="SMART" id="SM00195">
    <property type="entry name" value="DSPc"/>
    <property type="match status" value="1"/>
</dbReference>
<dbReference type="PROSITE" id="PS00383">
    <property type="entry name" value="TYR_PHOSPHATASE_1"/>
    <property type="match status" value="1"/>
</dbReference>
<feature type="domain" description="Tyrosine specific protein phosphatases" evidence="7">
    <location>
        <begin position="77"/>
        <end position="133"/>
    </location>
</feature>
<reference evidence="8" key="1">
    <citation type="submission" date="2021-01" db="EMBL/GenBank/DDBJ databases">
        <authorList>
            <consortium name="Genoscope - CEA"/>
            <person name="William W."/>
        </authorList>
    </citation>
    <scope>NUCLEOTIDE SEQUENCE</scope>
</reference>
<name>A0A8S1L9R7_PARPR</name>
<gene>
    <name evidence="8" type="ORF">PPRIM_AZ9-3.1.T0360211</name>
</gene>
<comment type="catalytic activity">
    <reaction evidence="4">
        <text>O-phospho-L-seryl-[protein] + H2O = L-seryl-[protein] + phosphate</text>
        <dbReference type="Rhea" id="RHEA:20629"/>
        <dbReference type="Rhea" id="RHEA-COMP:9863"/>
        <dbReference type="Rhea" id="RHEA-COMP:11604"/>
        <dbReference type="ChEBI" id="CHEBI:15377"/>
        <dbReference type="ChEBI" id="CHEBI:29999"/>
        <dbReference type="ChEBI" id="CHEBI:43474"/>
        <dbReference type="ChEBI" id="CHEBI:83421"/>
        <dbReference type="EC" id="3.1.3.16"/>
    </reaction>
</comment>
<evidence type="ECO:0000259" key="7">
    <source>
        <dbReference type="PROSITE" id="PS50056"/>
    </source>
</evidence>
<evidence type="ECO:0000256" key="5">
    <source>
        <dbReference type="ARBA" id="ARBA00048336"/>
    </source>
</evidence>
<dbReference type="GO" id="GO:0004722">
    <property type="term" value="F:protein serine/threonine phosphatase activity"/>
    <property type="evidence" value="ECO:0007669"/>
    <property type="project" value="UniProtKB-EC"/>
</dbReference>
<dbReference type="InterPro" id="IPR020422">
    <property type="entry name" value="TYR_PHOSPHATASE_DUAL_dom"/>
</dbReference>
<evidence type="ECO:0000313" key="8">
    <source>
        <dbReference type="EMBL" id="CAD8064608.1"/>
    </source>
</evidence>